<dbReference type="AlphaFoldDB" id="A0A1R3JLI4"/>
<protein>
    <submittedName>
        <fullName evidence="2">Uncharacterized protein</fullName>
    </submittedName>
</protein>
<accession>A0A1R3JLI4</accession>
<evidence type="ECO:0000256" key="1">
    <source>
        <dbReference type="SAM" id="MobiDB-lite"/>
    </source>
</evidence>
<dbReference type="EMBL" id="AWUE01015795">
    <property type="protein sequence ID" value="OMO95681.1"/>
    <property type="molecule type" value="Genomic_DNA"/>
</dbReference>
<organism evidence="2 3">
    <name type="scientific">Corchorus olitorius</name>
    <dbReference type="NCBI Taxonomy" id="93759"/>
    <lineage>
        <taxon>Eukaryota</taxon>
        <taxon>Viridiplantae</taxon>
        <taxon>Streptophyta</taxon>
        <taxon>Embryophyta</taxon>
        <taxon>Tracheophyta</taxon>
        <taxon>Spermatophyta</taxon>
        <taxon>Magnoliopsida</taxon>
        <taxon>eudicotyledons</taxon>
        <taxon>Gunneridae</taxon>
        <taxon>Pentapetalae</taxon>
        <taxon>rosids</taxon>
        <taxon>malvids</taxon>
        <taxon>Malvales</taxon>
        <taxon>Malvaceae</taxon>
        <taxon>Grewioideae</taxon>
        <taxon>Apeibeae</taxon>
        <taxon>Corchorus</taxon>
    </lineage>
</organism>
<comment type="caution">
    <text evidence="2">The sequence shown here is derived from an EMBL/GenBank/DDBJ whole genome shotgun (WGS) entry which is preliminary data.</text>
</comment>
<proteinExistence type="predicted"/>
<sequence length="70" mass="7685">MSCNCNSEPKVKICNSKKAQKTKKADGERGRGKLEMVAESKKAGEQAQQNKSKKEIGDGKSMVRGEEAWV</sequence>
<name>A0A1R3JLI4_9ROSI</name>
<evidence type="ECO:0000313" key="3">
    <source>
        <dbReference type="Proteomes" id="UP000187203"/>
    </source>
</evidence>
<dbReference type="Proteomes" id="UP000187203">
    <property type="component" value="Unassembled WGS sequence"/>
</dbReference>
<feature type="region of interest" description="Disordered" evidence="1">
    <location>
        <begin position="37"/>
        <end position="70"/>
    </location>
</feature>
<evidence type="ECO:0000313" key="2">
    <source>
        <dbReference type="EMBL" id="OMO95681.1"/>
    </source>
</evidence>
<keyword evidence="3" id="KW-1185">Reference proteome</keyword>
<gene>
    <name evidence="2" type="ORF">COLO4_15728</name>
</gene>
<feature type="compositionally biased region" description="Basic and acidic residues" evidence="1">
    <location>
        <begin position="52"/>
        <end position="70"/>
    </location>
</feature>
<reference evidence="3" key="1">
    <citation type="submission" date="2013-09" db="EMBL/GenBank/DDBJ databases">
        <title>Corchorus olitorius genome sequencing.</title>
        <authorList>
            <person name="Alam M."/>
            <person name="Haque M.S."/>
            <person name="Islam M.S."/>
            <person name="Emdad E.M."/>
            <person name="Islam M.M."/>
            <person name="Ahmed B."/>
            <person name="Halim A."/>
            <person name="Hossen Q.M.M."/>
            <person name="Hossain M.Z."/>
            <person name="Ahmed R."/>
            <person name="Khan M.M."/>
            <person name="Islam R."/>
            <person name="Rashid M.M."/>
            <person name="Khan S.A."/>
            <person name="Rahman M.S."/>
            <person name="Alam M."/>
            <person name="Yahiya A.S."/>
            <person name="Khan M.S."/>
            <person name="Azam M.S."/>
            <person name="Haque T."/>
            <person name="Lashkar M.Z.H."/>
            <person name="Akhand A.I."/>
            <person name="Morshed G."/>
            <person name="Roy S."/>
            <person name="Uddin K.S."/>
            <person name="Rabeya T."/>
            <person name="Hossain A.S."/>
            <person name="Chowdhury A."/>
            <person name="Snigdha A.R."/>
            <person name="Mortoza M.S."/>
            <person name="Matin S.A."/>
            <person name="Hoque S.M.E."/>
            <person name="Islam M.K."/>
            <person name="Roy D.K."/>
            <person name="Haider R."/>
            <person name="Moosa M.M."/>
            <person name="Elias S.M."/>
            <person name="Hasan A.M."/>
            <person name="Jahan S."/>
            <person name="Shafiuddin M."/>
            <person name="Mahmood N."/>
            <person name="Shommy N.S."/>
        </authorList>
    </citation>
    <scope>NUCLEOTIDE SEQUENCE [LARGE SCALE GENOMIC DNA]</scope>
    <source>
        <strain evidence="3">cv. O-4</strain>
    </source>
</reference>